<name>A0A176VJL3_MARPO</name>
<dbReference type="PANTHER" id="PTHR35286">
    <property type="entry name" value="EXPRESSED PROTEIN"/>
    <property type="match status" value="1"/>
</dbReference>
<dbReference type="AlphaFoldDB" id="A0A176VJL3"/>
<evidence type="ECO:0000313" key="1">
    <source>
        <dbReference type="EMBL" id="OAE20511.1"/>
    </source>
</evidence>
<proteinExistence type="predicted"/>
<reference evidence="1" key="1">
    <citation type="submission" date="2016-03" db="EMBL/GenBank/DDBJ databases">
        <title>Mechanisms controlling the formation of the plant cell surface in tip-growing cells are functionally conserved among land plants.</title>
        <authorList>
            <person name="Honkanen S."/>
            <person name="Jones V.A."/>
            <person name="Morieri G."/>
            <person name="Champion C."/>
            <person name="Hetherington A.J."/>
            <person name="Kelly S."/>
            <person name="Saint-Marcoux D."/>
            <person name="Proust H."/>
            <person name="Prescott H."/>
            <person name="Dolan L."/>
        </authorList>
    </citation>
    <scope>NUCLEOTIDE SEQUENCE [LARGE SCALE GENOMIC DNA]</scope>
    <source>
        <tissue evidence="1">Whole gametophyte</tissue>
    </source>
</reference>
<sequence length="266" mass="30237">MNKPRVSTQYSIRVDDNLGNRGNLGTREAAVAAETDARSRLAQEEAAIENKIVDWILDGEWQSLRPNSGISVEVRGSHVCVDYHEESGYRVWEWHGHCMMYEEGEGYCPEYIYGNYFEPLIEEEEYEEYDYGPLALNSTAMNRGTPLGLGLGGLISGIERRGSVRNQYTGDFRRGLDSPCLQYVIRCVGFIAPNSVSREHTHVLRAAVYILAYRLLIKEPPARLNYVDDLPPFPNAESLMPSVCFDRSFVYNRTWDRGRPTSVHSV</sequence>
<comment type="caution">
    <text evidence="1">The sequence shown here is derived from an EMBL/GenBank/DDBJ whole genome shotgun (WGS) entry which is preliminary data.</text>
</comment>
<dbReference type="PANTHER" id="PTHR35286:SF1">
    <property type="entry name" value="EXPRESSED PROTEIN"/>
    <property type="match status" value="1"/>
</dbReference>
<dbReference type="EMBL" id="LVLJ01003603">
    <property type="protein sequence ID" value="OAE20511.1"/>
    <property type="molecule type" value="Genomic_DNA"/>
</dbReference>
<accession>A0A176VJL3</accession>
<dbReference type="Proteomes" id="UP000077202">
    <property type="component" value="Unassembled WGS sequence"/>
</dbReference>
<keyword evidence="2" id="KW-1185">Reference proteome</keyword>
<protein>
    <submittedName>
        <fullName evidence="1">Uncharacterized protein</fullName>
    </submittedName>
</protein>
<gene>
    <name evidence="1" type="ORF">AXG93_948s1180</name>
</gene>
<organism evidence="1 2">
    <name type="scientific">Marchantia polymorpha subsp. ruderalis</name>
    <dbReference type="NCBI Taxonomy" id="1480154"/>
    <lineage>
        <taxon>Eukaryota</taxon>
        <taxon>Viridiplantae</taxon>
        <taxon>Streptophyta</taxon>
        <taxon>Embryophyta</taxon>
        <taxon>Marchantiophyta</taxon>
        <taxon>Marchantiopsida</taxon>
        <taxon>Marchantiidae</taxon>
        <taxon>Marchantiales</taxon>
        <taxon>Marchantiaceae</taxon>
        <taxon>Marchantia</taxon>
    </lineage>
</organism>
<evidence type="ECO:0000313" key="2">
    <source>
        <dbReference type="Proteomes" id="UP000077202"/>
    </source>
</evidence>